<proteinExistence type="predicted"/>
<keyword evidence="4 11" id="KW-0347">Helicase</keyword>
<dbReference type="Pfam" id="PF00270">
    <property type="entry name" value="DEAD"/>
    <property type="match status" value="1"/>
</dbReference>
<dbReference type="OMA" id="ITSELAX"/>
<dbReference type="PROSITE" id="PS51192">
    <property type="entry name" value="HELICASE_ATP_BIND_1"/>
    <property type="match status" value="1"/>
</dbReference>
<evidence type="ECO:0000259" key="8">
    <source>
        <dbReference type="PROSITE" id="PS51192"/>
    </source>
</evidence>
<dbReference type="PROSITE" id="PS51194">
    <property type="entry name" value="HELICASE_CTER"/>
    <property type="match status" value="1"/>
</dbReference>
<keyword evidence="3 11" id="KW-0378">Hydrolase</keyword>
<evidence type="ECO:0000256" key="7">
    <source>
        <dbReference type="PROSITE-ProRule" id="PRU00552"/>
    </source>
</evidence>
<dbReference type="GO" id="GO:0003724">
    <property type="term" value="F:RNA helicase activity"/>
    <property type="evidence" value="ECO:0007669"/>
    <property type="project" value="UniProtKB-EC"/>
</dbReference>
<evidence type="ECO:0000259" key="9">
    <source>
        <dbReference type="PROSITE" id="PS51194"/>
    </source>
</evidence>
<accession>A0A2P6RBB7</accession>
<dbReference type="STRING" id="74649.A0A2P6RBB7"/>
<feature type="domain" description="DEAD-box RNA helicase Q" evidence="10">
    <location>
        <begin position="71"/>
        <end position="100"/>
    </location>
</feature>
<evidence type="ECO:0000313" key="11">
    <source>
        <dbReference type="EMBL" id="PRQ43706.1"/>
    </source>
</evidence>
<feature type="short sequence motif" description="Q motif" evidence="7">
    <location>
        <begin position="71"/>
        <end position="100"/>
    </location>
</feature>
<evidence type="ECO:0000256" key="6">
    <source>
        <dbReference type="ARBA" id="ARBA00022884"/>
    </source>
</evidence>
<dbReference type="InterPro" id="IPR014001">
    <property type="entry name" value="Helicase_ATP-bd"/>
</dbReference>
<dbReference type="PANTHER" id="PTHR47958">
    <property type="entry name" value="ATP-DEPENDENT RNA HELICASE DBP3"/>
    <property type="match status" value="1"/>
</dbReference>
<dbReference type="InterPro" id="IPR014014">
    <property type="entry name" value="RNA_helicase_DEAD_Q_motif"/>
</dbReference>
<reference evidence="11 12" key="1">
    <citation type="journal article" date="2018" name="Nat. Genet.">
        <title>The Rosa genome provides new insights in the design of modern roses.</title>
        <authorList>
            <person name="Bendahmane M."/>
        </authorList>
    </citation>
    <scope>NUCLEOTIDE SEQUENCE [LARGE SCALE GENOMIC DNA]</scope>
    <source>
        <strain evidence="12">cv. Old Blush</strain>
    </source>
</reference>
<dbReference type="InterPro" id="IPR001650">
    <property type="entry name" value="Helicase_C-like"/>
</dbReference>
<evidence type="ECO:0000259" key="10">
    <source>
        <dbReference type="PROSITE" id="PS51195"/>
    </source>
</evidence>
<evidence type="ECO:0000256" key="5">
    <source>
        <dbReference type="ARBA" id="ARBA00022840"/>
    </source>
</evidence>
<gene>
    <name evidence="11" type="ORF">RchiOBHm_Chr3g0471321</name>
</gene>
<sequence length="537" mass="60223">MAEKNQNDAVSTPPSSLDLELNIAGLNIGDHKSSICQAELQIAGENKFLDEREDSNISAVTNGNKPYTSASNFEDLHLSEELLKGLYVEMGFKKPSKIQAITLPMILTTPYKDLVAQAHNGSGKTTCFVLGMLSRVDQNVKAPQALCICPTRELALQNGEVIRKMGKYTGINVESAVPMEKEKSTPVKYRPLVSAQIVIGTPGTVKNLMSYKKLGVSGVKILVFDEADHMLAEDGFKDDSLRIKKEIEKFDTHCQPQLQILSLVAGFSEQSEHNLAKERFCPQVWLISPIMLISVMLVDLWGSGVLPVCYSYVVLQFSATFDETVRNFISRVVKDKNELFVKKEELSLAAVKQYKVYCPDELTKIDVIKTKIFDLGENIGQRIIFVGSKASARMLHKQLHEDGYAVTNVHGALTPEHRDKTIKEFREGYTQVLIATDMLARGFDSQQVNCVVNYDLPIKYQAWSRKQAAPEPDYEVYLHRCGRAGRFGRKGAVFNLLCHDSDQQLMGKIEQHYSIQVPEVRIIFHGSTSSCSYKRWE</sequence>
<dbReference type="Proteomes" id="UP000238479">
    <property type="component" value="Chromosome 3"/>
</dbReference>
<dbReference type="SMART" id="SM00487">
    <property type="entry name" value="DEXDc"/>
    <property type="match status" value="1"/>
</dbReference>
<dbReference type="InterPro" id="IPR027417">
    <property type="entry name" value="P-loop_NTPase"/>
</dbReference>
<dbReference type="InterPro" id="IPR011545">
    <property type="entry name" value="DEAD/DEAH_box_helicase_dom"/>
</dbReference>
<dbReference type="PROSITE" id="PS51195">
    <property type="entry name" value="Q_MOTIF"/>
    <property type="match status" value="1"/>
</dbReference>
<keyword evidence="2" id="KW-0547">Nucleotide-binding</keyword>
<comment type="caution">
    <text evidence="11">The sequence shown here is derived from an EMBL/GenBank/DDBJ whole genome shotgun (WGS) entry which is preliminary data.</text>
</comment>
<name>A0A2P6RBB7_ROSCH</name>
<evidence type="ECO:0000256" key="4">
    <source>
        <dbReference type="ARBA" id="ARBA00022806"/>
    </source>
</evidence>
<dbReference type="Gramene" id="PRQ43706">
    <property type="protein sequence ID" value="PRQ43706"/>
    <property type="gene ID" value="RchiOBHm_Chr3g0471321"/>
</dbReference>
<dbReference type="GO" id="GO:0005524">
    <property type="term" value="F:ATP binding"/>
    <property type="evidence" value="ECO:0007669"/>
    <property type="project" value="UniProtKB-KW"/>
</dbReference>
<evidence type="ECO:0000313" key="12">
    <source>
        <dbReference type="Proteomes" id="UP000238479"/>
    </source>
</evidence>
<dbReference type="EMBL" id="PDCK01000041">
    <property type="protein sequence ID" value="PRQ43706.1"/>
    <property type="molecule type" value="Genomic_DNA"/>
</dbReference>
<organism evidence="11 12">
    <name type="scientific">Rosa chinensis</name>
    <name type="common">China rose</name>
    <dbReference type="NCBI Taxonomy" id="74649"/>
    <lineage>
        <taxon>Eukaryota</taxon>
        <taxon>Viridiplantae</taxon>
        <taxon>Streptophyta</taxon>
        <taxon>Embryophyta</taxon>
        <taxon>Tracheophyta</taxon>
        <taxon>Spermatophyta</taxon>
        <taxon>Magnoliopsida</taxon>
        <taxon>eudicotyledons</taxon>
        <taxon>Gunneridae</taxon>
        <taxon>Pentapetalae</taxon>
        <taxon>rosids</taxon>
        <taxon>fabids</taxon>
        <taxon>Rosales</taxon>
        <taxon>Rosaceae</taxon>
        <taxon>Rosoideae</taxon>
        <taxon>Rosoideae incertae sedis</taxon>
        <taxon>Rosa</taxon>
    </lineage>
</organism>
<dbReference type="AlphaFoldDB" id="A0A2P6RBB7"/>
<protein>
    <recommendedName>
        <fullName evidence="1">RNA helicase</fullName>
        <ecNumber evidence="1">3.6.4.13</ecNumber>
    </recommendedName>
</protein>
<dbReference type="GO" id="GO:0003723">
    <property type="term" value="F:RNA binding"/>
    <property type="evidence" value="ECO:0007669"/>
    <property type="project" value="UniProtKB-KW"/>
</dbReference>
<dbReference type="CDD" id="cd18787">
    <property type="entry name" value="SF2_C_DEAD"/>
    <property type="match status" value="1"/>
</dbReference>
<keyword evidence="6" id="KW-0694">RNA-binding</keyword>
<evidence type="ECO:0000256" key="3">
    <source>
        <dbReference type="ARBA" id="ARBA00022801"/>
    </source>
</evidence>
<dbReference type="SMART" id="SM00490">
    <property type="entry name" value="HELICc"/>
    <property type="match status" value="1"/>
</dbReference>
<dbReference type="CDD" id="cd17963">
    <property type="entry name" value="DEADc_DDX19_DDX25"/>
    <property type="match status" value="1"/>
</dbReference>
<dbReference type="Pfam" id="PF00271">
    <property type="entry name" value="Helicase_C"/>
    <property type="match status" value="1"/>
</dbReference>
<dbReference type="EC" id="3.6.4.13" evidence="1"/>
<keyword evidence="5" id="KW-0067">ATP-binding</keyword>
<dbReference type="SUPFAM" id="SSF52540">
    <property type="entry name" value="P-loop containing nucleoside triphosphate hydrolases"/>
    <property type="match status" value="1"/>
</dbReference>
<feature type="domain" description="Helicase ATP-binding" evidence="8">
    <location>
        <begin position="105"/>
        <end position="339"/>
    </location>
</feature>
<dbReference type="GO" id="GO:0016787">
    <property type="term" value="F:hydrolase activity"/>
    <property type="evidence" value="ECO:0007669"/>
    <property type="project" value="UniProtKB-KW"/>
</dbReference>
<feature type="domain" description="Helicase C-terminal" evidence="9">
    <location>
        <begin position="371"/>
        <end position="528"/>
    </location>
</feature>
<dbReference type="Gene3D" id="3.40.50.300">
    <property type="entry name" value="P-loop containing nucleotide triphosphate hydrolases"/>
    <property type="match status" value="2"/>
</dbReference>
<keyword evidence="12" id="KW-1185">Reference proteome</keyword>
<evidence type="ECO:0000256" key="1">
    <source>
        <dbReference type="ARBA" id="ARBA00012552"/>
    </source>
</evidence>
<evidence type="ECO:0000256" key="2">
    <source>
        <dbReference type="ARBA" id="ARBA00022741"/>
    </source>
</evidence>